<evidence type="ECO:0000256" key="2">
    <source>
        <dbReference type="ARBA" id="ARBA00002322"/>
    </source>
</evidence>
<feature type="binding site" evidence="16">
    <location>
        <position position="86"/>
    </location>
    <ligand>
        <name>Ca(2+)</name>
        <dbReference type="ChEBI" id="CHEBI:29108"/>
        <label>1</label>
    </ligand>
</feature>
<protein>
    <recommendedName>
        <fullName evidence="3 19">Peroxidase</fullName>
        <ecNumber evidence="3 19">1.11.1.7</ecNumber>
    </recommendedName>
</protein>
<sequence length="344" mass="38858">MSCSGMLSSNRRDMATTTRKPSSRSYMCFFLLLLILHFHLGKSQLQQNYYSESCPKAEEIIKQQVVQLYNKHGNTAISWVRNLFHDCIVKSCDASLLLTTVRRGVLSEQTSERSFGMRNFKYVNTIKEAVEQECPLTVSCADIVALSARDGIAMLGGPNIEMKTGRRDSKESYATVVEDFIPNHNDSMSLVLSRFQAIGVDIEATVALLGAHSVGRVHCKNLVHRLYPTVDETLDPAHAEYLQRRCPTPNPDPKAVLYARNDLKTPMIIDNNYYKNILQHKGLLTVDEELATDPRTAPHVQKMADDNEYFHQQFSRAVLLLSENNPLTGDQGEIRKDCRYVNAN</sequence>
<comment type="catalytic activity">
    <reaction evidence="1 19">
        <text>2 a phenolic donor + H2O2 = 2 a phenolic radical donor + 2 H2O</text>
        <dbReference type="Rhea" id="RHEA:56136"/>
        <dbReference type="ChEBI" id="CHEBI:15377"/>
        <dbReference type="ChEBI" id="CHEBI:16240"/>
        <dbReference type="ChEBI" id="CHEBI:139520"/>
        <dbReference type="ChEBI" id="CHEBI:139521"/>
        <dbReference type="EC" id="1.11.1.7"/>
    </reaction>
</comment>
<keyword evidence="7 20" id="KW-0732">Signal</keyword>
<evidence type="ECO:0000256" key="3">
    <source>
        <dbReference type="ARBA" id="ARBA00012313"/>
    </source>
</evidence>
<dbReference type="GO" id="GO:0042744">
    <property type="term" value="P:hydrogen peroxide catabolic process"/>
    <property type="evidence" value="ECO:0007669"/>
    <property type="project" value="UniProtKB-KW"/>
</dbReference>
<keyword evidence="10" id="KW-0090">Biological rhythms</keyword>
<evidence type="ECO:0000256" key="10">
    <source>
        <dbReference type="ARBA" id="ARBA00023108"/>
    </source>
</evidence>
<evidence type="ECO:0000256" key="19">
    <source>
        <dbReference type="RuleBase" id="RU362060"/>
    </source>
</evidence>
<evidence type="ECO:0000259" key="21">
    <source>
        <dbReference type="PROSITE" id="PS50873"/>
    </source>
</evidence>
<keyword evidence="4 19" id="KW-0575">Peroxidase</keyword>
<evidence type="ECO:0000256" key="7">
    <source>
        <dbReference type="ARBA" id="ARBA00022729"/>
    </source>
</evidence>
<feature type="binding site" evidence="16">
    <location>
        <position position="270"/>
    </location>
    <ligand>
        <name>Ca(2+)</name>
        <dbReference type="ChEBI" id="CHEBI:29108"/>
        <label>2</label>
    </ligand>
</feature>
<dbReference type="PRINTS" id="PR00461">
    <property type="entry name" value="PLPEROXIDASE"/>
</dbReference>
<feature type="disulfide bond" evidence="18">
    <location>
        <begin position="219"/>
        <end position="246"/>
    </location>
</feature>
<keyword evidence="5 19" id="KW-0349">Heme</keyword>
<dbReference type="Gene3D" id="1.10.420.10">
    <property type="entry name" value="Peroxidase, domain 2"/>
    <property type="match status" value="1"/>
</dbReference>
<evidence type="ECO:0000256" key="12">
    <source>
        <dbReference type="ARBA" id="ARBA00023180"/>
    </source>
</evidence>
<comment type="cofactor">
    <cofactor evidence="16 19">
        <name>heme b</name>
        <dbReference type="ChEBI" id="CHEBI:60344"/>
    </cofactor>
    <text evidence="16 19">Binds 1 heme b (iron(II)-protoporphyrin IX) group per subunit.</text>
</comment>
<dbReference type="EC" id="1.11.1.7" evidence="3 19"/>
<feature type="domain" description="Plant heme peroxidase family profile" evidence="21">
    <location>
        <begin position="44"/>
        <end position="342"/>
    </location>
</feature>
<dbReference type="InterPro" id="IPR000823">
    <property type="entry name" value="Peroxidase_pln"/>
</dbReference>
<dbReference type="Gene3D" id="1.10.520.10">
    <property type="match status" value="1"/>
</dbReference>
<evidence type="ECO:0000313" key="23">
    <source>
        <dbReference type="Proteomes" id="UP001372338"/>
    </source>
</evidence>
<gene>
    <name evidence="22" type="ORF">RIF29_20323</name>
</gene>
<evidence type="ECO:0000256" key="14">
    <source>
        <dbReference type="PIRSR" id="PIRSR600823-1"/>
    </source>
</evidence>
<feature type="binding site" evidence="15">
    <location>
        <position position="182"/>
    </location>
    <ligand>
        <name>substrate</name>
    </ligand>
</feature>
<keyword evidence="9 16" id="KW-0408">Iron</keyword>
<keyword evidence="8 19" id="KW-0560">Oxidoreductase</keyword>
<dbReference type="EMBL" id="JAYWIO010000004">
    <property type="protein sequence ID" value="KAK7267645.1"/>
    <property type="molecule type" value="Genomic_DNA"/>
</dbReference>
<feature type="chain" id="PRO_5042813567" description="Peroxidase" evidence="20">
    <location>
        <begin position="44"/>
        <end position="344"/>
    </location>
</feature>
<evidence type="ECO:0000256" key="1">
    <source>
        <dbReference type="ARBA" id="ARBA00000189"/>
    </source>
</evidence>
<proteinExistence type="inferred from homology"/>
<dbReference type="GO" id="GO:0005576">
    <property type="term" value="C:extracellular region"/>
    <property type="evidence" value="ECO:0007669"/>
    <property type="project" value="UniProtKB-SubCell"/>
</dbReference>
<dbReference type="InterPro" id="IPR033905">
    <property type="entry name" value="Secretory_peroxidase"/>
</dbReference>
<evidence type="ECO:0000256" key="17">
    <source>
        <dbReference type="PIRSR" id="PIRSR600823-4"/>
    </source>
</evidence>
<feature type="binding site" evidence="16">
    <location>
        <position position="93"/>
    </location>
    <ligand>
        <name>Ca(2+)</name>
        <dbReference type="ChEBI" id="CHEBI:29108"/>
        <label>1</label>
    </ligand>
</feature>
<keyword evidence="12" id="KW-0325">Glycoprotein</keyword>
<feature type="signal peptide" evidence="20">
    <location>
        <begin position="1"/>
        <end position="43"/>
    </location>
</feature>
<dbReference type="PROSITE" id="PS50873">
    <property type="entry name" value="PEROXIDASE_4"/>
    <property type="match status" value="1"/>
</dbReference>
<evidence type="ECO:0000256" key="11">
    <source>
        <dbReference type="ARBA" id="ARBA00023157"/>
    </source>
</evidence>
<organism evidence="22 23">
    <name type="scientific">Crotalaria pallida</name>
    <name type="common">Smooth rattlebox</name>
    <name type="synonym">Crotalaria striata</name>
    <dbReference type="NCBI Taxonomy" id="3830"/>
    <lineage>
        <taxon>Eukaryota</taxon>
        <taxon>Viridiplantae</taxon>
        <taxon>Streptophyta</taxon>
        <taxon>Embryophyta</taxon>
        <taxon>Tracheophyta</taxon>
        <taxon>Spermatophyta</taxon>
        <taxon>Magnoliopsida</taxon>
        <taxon>eudicotyledons</taxon>
        <taxon>Gunneridae</taxon>
        <taxon>Pentapetalae</taxon>
        <taxon>rosids</taxon>
        <taxon>fabids</taxon>
        <taxon>Fabales</taxon>
        <taxon>Fabaceae</taxon>
        <taxon>Papilionoideae</taxon>
        <taxon>50 kb inversion clade</taxon>
        <taxon>genistoids sensu lato</taxon>
        <taxon>core genistoids</taxon>
        <taxon>Crotalarieae</taxon>
        <taxon>Crotalaria</taxon>
    </lineage>
</organism>
<comment type="similarity">
    <text evidence="19">Belongs to the peroxidase family. Classical plant (class III) peroxidase subfamily.</text>
</comment>
<keyword evidence="19" id="KW-0964">Secreted</keyword>
<evidence type="ECO:0000256" key="18">
    <source>
        <dbReference type="PIRSR" id="PIRSR600823-5"/>
    </source>
</evidence>
<dbReference type="PANTHER" id="PTHR31517">
    <property type="match status" value="1"/>
</dbReference>
<dbReference type="FunFam" id="1.10.420.10:FF:000007">
    <property type="entry name" value="Peroxidase"/>
    <property type="match status" value="1"/>
</dbReference>
<feature type="active site" description="Proton acceptor" evidence="14">
    <location>
        <position position="85"/>
    </location>
</feature>
<comment type="caution">
    <text evidence="22">The sequence shown here is derived from an EMBL/GenBank/DDBJ whole genome shotgun (WGS) entry which is preliminary data.</text>
</comment>
<evidence type="ECO:0000256" key="13">
    <source>
        <dbReference type="ARBA" id="ARBA00023324"/>
    </source>
</evidence>
<feature type="disulfide bond" evidence="18">
    <location>
        <begin position="140"/>
        <end position="338"/>
    </location>
</feature>
<evidence type="ECO:0000256" key="4">
    <source>
        <dbReference type="ARBA" id="ARBA00022559"/>
    </source>
</evidence>
<evidence type="ECO:0000256" key="16">
    <source>
        <dbReference type="PIRSR" id="PIRSR600823-3"/>
    </source>
</evidence>
<dbReference type="GO" id="GO:0048511">
    <property type="term" value="P:rhythmic process"/>
    <property type="evidence" value="ECO:0007669"/>
    <property type="project" value="UniProtKB-KW"/>
</dbReference>
<dbReference type="PRINTS" id="PR00458">
    <property type="entry name" value="PEROXIDASE"/>
</dbReference>
<dbReference type="InterPro" id="IPR002016">
    <property type="entry name" value="Haem_peroxidase"/>
</dbReference>
<feature type="binding site" evidence="16">
    <location>
        <position position="265"/>
    </location>
    <ligand>
        <name>Ca(2+)</name>
        <dbReference type="ChEBI" id="CHEBI:29108"/>
        <label>2</label>
    </ligand>
</feature>
<evidence type="ECO:0000313" key="22">
    <source>
        <dbReference type="EMBL" id="KAK7267645.1"/>
    </source>
</evidence>
<dbReference type="Pfam" id="PF00141">
    <property type="entry name" value="peroxidase"/>
    <property type="match status" value="1"/>
</dbReference>
<keyword evidence="23" id="KW-1185">Reference proteome</keyword>
<feature type="binding site" evidence="16">
    <location>
        <position position="95"/>
    </location>
    <ligand>
        <name>Ca(2+)</name>
        <dbReference type="ChEBI" id="CHEBI:29108"/>
        <label>1</label>
    </ligand>
</feature>
<dbReference type="GO" id="GO:0006979">
    <property type="term" value="P:response to oxidative stress"/>
    <property type="evidence" value="ECO:0007669"/>
    <property type="project" value="UniProtKB-UniRule"/>
</dbReference>
<comment type="function">
    <text evidence="2">Removal of H(2)O(2), oxidation of toxic reductants, biosynthesis and degradation of lignin, suberization, auxin catabolism, response to environmental stresses such as wounding, pathogen attack and oxidative stress. These functions might be dependent on each isozyme/isoform in each plant tissue.</text>
</comment>
<dbReference type="SUPFAM" id="SSF48113">
    <property type="entry name" value="Heme-dependent peroxidases"/>
    <property type="match status" value="1"/>
</dbReference>
<feature type="binding site" evidence="16">
    <location>
        <position position="89"/>
    </location>
    <ligand>
        <name>Ca(2+)</name>
        <dbReference type="ChEBI" id="CHEBI:29108"/>
        <label>1</label>
    </ligand>
</feature>
<evidence type="ECO:0000256" key="20">
    <source>
        <dbReference type="SAM" id="SignalP"/>
    </source>
</evidence>
<feature type="binding site" description="axial binding residue" evidence="16">
    <location>
        <position position="212"/>
    </location>
    <ligand>
        <name>heme b</name>
        <dbReference type="ChEBI" id="CHEBI:60344"/>
    </ligand>
    <ligandPart>
        <name>Fe</name>
        <dbReference type="ChEBI" id="CHEBI:18248"/>
    </ligandPart>
</feature>
<accession>A0AAN9F5E3</accession>
<dbReference type="FunFam" id="1.10.520.10:FF:000010">
    <property type="entry name" value="Peroxidase"/>
    <property type="match status" value="1"/>
</dbReference>
<keyword evidence="13 19" id="KW-0376">Hydrogen peroxide</keyword>
<feature type="site" description="Transition state stabilizer" evidence="17">
    <location>
        <position position="81"/>
    </location>
</feature>
<dbReference type="GO" id="GO:0046872">
    <property type="term" value="F:metal ion binding"/>
    <property type="evidence" value="ECO:0007669"/>
    <property type="project" value="UniProtKB-UniRule"/>
</dbReference>
<dbReference type="Proteomes" id="UP001372338">
    <property type="component" value="Unassembled WGS sequence"/>
</dbReference>
<dbReference type="GO" id="GO:0020037">
    <property type="term" value="F:heme binding"/>
    <property type="evidence" value="ECO:0007669"/>
    <property type="project" value="UniProtKB-UniRule"/>
</dbReference>
<feature type="disulfide bond" evidence="18">
    <location>
        <begin position="87"/>
        <end position="92"/>
    </location>
</feature>
<dbReference type="GO" id="GO:0140825">
    <property type="term" value="F:lactoperoxidase activity"/>
    <property type="evidence" value="ECO:0007669"/>
    <property type="project" value="UniProtKB-EC"/>
</dbReference>
<comment type="subcellular location">
    <subcellularLocation>
        <location evidence="19">Secreted</location>
    </subcellularLocation>
</comment>
<name>A0AAN9F5E3_CROPI</name>
<feature type="binding site" evidence="16">
    <location>
        <position position="262"/>
    </location>
    <ligand>
        <name>Ca(2+)</name>
        <dbReference type="ChEBI" id="CHEBI:29108"/>
        <label>2</label>
    </ligand>
</feature>
<evidence type="ECO:0000256" key="15">
    <source>
        <dbReference type="PIRSR" id="PIRSR600823-2"/>
    </source>
</evidence>
<feature type="disulfide bond" evidence="18">
    <location>
        <begin position="54"/>
        <end position="134"/>
    </location>
</feature>
<evidence type="ECO:0000256" key="8">
    <source>
        <dbReference type="ARBA" id="ARBA00023002"/>
    </source>
</evidence>
<dbReference type="PANTHER" id="PTHR31517:SF80">
    <property type="entry name" value="PEROXIDASE"/>
    <property type="match status" value="1"/>
</dbReference>
<dbReference type="AlphaFoldDB" id="A0AAN9F5E3"/>
<evidence type="ECO:0000256" key="5">
    <source>
        <dbReference type="ARBA" id="ARBA00022617"/>
    </source>
</evidence>
<keyword evidence="6 16" id="KW-0479">Metal-binding</keyword>
<keyword evidence="16 19" id="KW-0106">Calcium</keyword>
<dbReference type="InterPro" id="IPR010255">
    <property type="entry name" value="Haem_peroxidase_sf"/>
</dbReference>
<evidence type="ECO:0000256" key="9">
    <source>
        <dbReference type="ARBA" id="ARBA00023004"/>
    </source>
</evidence>
<dbReference type="CDD" id="cd00693">
    <property type="entry name" value="secretory_peroxidase"/>
    <property type="match status" value="1"/>
</dbReference>
<evidence type="ECO:0000256" key="6">
    <source>
        <dbReference type="ARBA" id="ARBA00022723"/>
    </source>
</evidence>
<comment type="cofactor">
    <cofactor evidence="16 19">
        <name>Ca(2+)</name>
        <dbReference type="ChEBI" id="CHEBI:29108"/>
    </cofactor>
    <text evidence="16 19">Binds 2 calcium ions per subunit.</text>
</comment>
<keyword evidence="11 18" id="KW-1015">Disulfide bond</keyword>
<reference evidence="22 23" key="1">
    <citation type="submission" date="2024-01" db="EMBL/GenBank/DDBJ databases">
        <title>The genomes of 5 underutilized Papilionoideae crops provide insights into root nodulation and disease resistanc.</title>
        <authorList>
            <person name="Yuan L."/>
        </authorList>
    </citation>
    <scope>NUCLEOTIDE SEQUENCE [LARGE SCALE GENOMIC DNA]</scope>
    <source>
        <strain evidence="22">ZHUSHIDOU_FW_LH</strain>
        <tissue evidence="22">Leaf</tissue>
    </source>
</reference>